<dbReference type="EMBL" id="CP086322">
    <property type="protein sequence ID" value="UQA92739.1"/>
    <property type="molecule type" value="Genomic_DNA"/>
</dbReference>
<keyword evidence="2" id="KW-1185">Reference proteome</keyword>
<gene>
    <name evidence="1" type="ORF">K9S39_13690</name>
</gene>
<dbReference type="RefSeq" id="WP_248863602.1">
    <property type="nucleotide sequence ID" value="NZ_CP086322.1"/>
</dbReference>
<protein>
    <submittedName>
        <fullName evidence="1">Uncharacterized protein</fullName>
    </submittedName>
</protein>
<evidence type="ECO:0000313" key="2">
    <source>
        <dbReference type="Proteomes" id="UP000830115"/>
    </source>
</evidence>
<name>A0ABY4M4Q2_9ACTN</name>
<evidence type="ECO:0000313" key="1">
    <source>
        <dbReference type="EMBL" id="UQA92739.1"/>
    </source>
</evidence>
<dbReference type="Proteomes" id="UP000830115">
    <property type="component" value="Chromosome"/>
</dbReference>
<proteinExistence type="predicted"/>
<sequence>MTPTHAGSPGALLALVSQTGPAVTFLDAATHKRLIVLRLPRSPMNSPAHRSSTPPPLRPIATLDIDRTDISGAHGLARIQAADA</sequence>
<reference evidence="1" key="1">
    <citation type="submission" date="2021-10" db="EMBL/GenBank/DDBJ databases">
        <title>Streptomyces nigrumlapis sp.nov.,an antimicrobial producing actinobacterium isolated from Black Gobi rocks.</title>
        <authorList>
            <person name="Wen Y."/>
            <person name="Zhang W."/>
            <person name="Liu X.G."/>
        </authorList>
    </citation>
    <scope>NUCLEOTIDE SEQUENCE</scope>
    <source>
        <strain evidence="1">ST13-2-2</strain>
    </source>
</reference>
<accession>A0ABY4M4Q2</accession>
<organism evidence="1 2">
    <name type="scientific">Streptomyces halobius</name>
    <dbReference type="NCBI Taxonomy" id="2879846"/>
    <lineage>
        <taxon>Bacteria</taxon>
        <taxon>Bacillati</taxon>
        <taxon>Actinomycetota</taxon>
        <taxon>Actinomycetes</taxon>
        <taxon>Kitasatosporales</taxon>
        <taxon>Streptomycetaceae</taxon>
        <taxon>Streptomyces</taxon>
    </lineage>
</organism>